<dbReference type="EMBL" id="MN739034">
    <property type="protein sequence ID" value="QHT36261.1"/>
    <property type="molecule type" value="Genomic_DNA"/>
</dbReference>
<proteinExistence type="predicted"/>
<accession>A0A6C0F5X4</accession>
<dbReference type="AlphaFoldDB" id="A0A6C0F5X4"/>
<name>A0A6C0F5X4_9ZZZZ</name>
<protein>
    <submittedName>
        <fullName evidence="1">Uncharacterized protein</fullName>
    </submittedName>
</protein>
<organism evidence="1">
    <name type="scientific">viral metagenome</name>
    <dbReference type="NCBI Taxonomy" id="1070528"/>
    <lineage>
        <taxon>unclassified sequences</taxon>
        <taxon>metagenomes</taxon>
        <taxon>organismal metagenomes</taxon>
    </lineage>
</organism>
<reference evidence="1" key="1">
    <citation type="journal article" date="2020" name="Nature">
        <title>Giant virus diversity and host interactions through global metagenomics.</title>
        <authorList>
            <person name="Schulz F."/>
            <person name="Roux S."/>
            <person name="Paez-Espino D."/>
            <person name="Jungbluth S."/>
            <person name="Walsh D.A."/>
            <person name="Denef V.J."/>
            <person name="McMahon K.D."/>
            <person name="Konstantinidis K.T."/>
            <person name="Eloe-Fadrosh E.A."/>
            <person name="Kyrpides N.C."/>
            <person name="Woyke T."/>
        </authorList>
    </citation>
    <scope>NUCLEOTIDE SEQUENCE</scope>
    <source>
        <strain evidence="1">GVMAG-M-3300009182-46</strain>
    </source>
</reference>
<evidence type="ECO:0000313" key="1">
    <source>
        <dbReference type="EMBL" id="QHT36261.1"/>
    </source>
</evidence>
<sequence length="185" mass="21438">MIRVVCFVSIILNTNAFNLRNFGNDLFSVKNALAVRAFVYSLRQRLTEEVFEEDNVLSQFEKTQYFDVISNAAISGSHSNLHNYHNTDLVHTLVQDFMYVSLFILLSCRIFKNLDVENANADAEIKCPLTCINKNENEDDSKKIAPQLFPPKLKQFDIYYDAQRLARMFLLVFYIIFTKNVQSVT</sequence>